<feature type="domain" description="Aminotransferase class I/classII large" evidence="1">
    <location>
        <begin position="17"/>
        <end position="396"/>
    </location>
</feature>
<evidence type="ECO:0000259" key="1">
    <source>
        <dbReference type="Pfam" id="PF00155"/>
    </source>
</evidence>
<protein>
    <recommendedName>
        <fullName evidence="1">Aminotransferase class I/classII large domain-containing protein</fullName>
    </recommendedName>
</protein>
<dbReference type="PANTHER" id="PTHR42858">
    <property type="entry name" value="AMINOTRANSFERASE"/>
    <property type="match status" value="1"/>
</dbReference>
<reference evidence="2 3" key="1">
    <citation type="journal article" date="2007" name="Science">
        <title>Sea anemone genome reveals ancestral eumetazoan gene repertoire and genomic organization.</title>
        <authorList>
            <person name="Putnam N.H."/>
            <person name="Srivastava M."/>
            <person name="Hellsten U."/>
            <person name="Dirks B."/>
            <person name="Chapman J."/>
            <person name="Salamov A."/>
            <person name="Terry A."/>
            <person name="Shapiro H."/>
            <person name="Lindquist E."/>
            <person name="Kapitonov V.V."/>
            <person name="Jurka J."/>
            <person name="Genikhovich G."/>
            <person name="Grigoriev I.V."/>
            <person name="Lucas S.M."/>
            <person name="Steele R.E."/>
            <person name="Finnerty J.R."/>
            <person name="Technau U."/>
            <person name="Martindale M.Q."/>
            <person name="Rokhsar D.S."/>
        </authorList>
    </citation>
    <scope>NUCLEOTIDE SEQUENCE [LARGE SCALE GENOMIC DNA]</scope>
    <source>
        <strain evidence="3">CH2 X CH6</strain>
    </source>
</reference>
<dbReference type="AlphaFoldDB" id="A7SL40"/>
<accession>A7SL40</accession>
<sequence>MANTKTLFDWAEKGGIVSLGIGAPDKTLLAQCSELMMMASQHLVATGETSFLQYGPRLGDIDALKALASFLSKEYKAPVDVKNLMFNSGASQGLKFLAGSLMQHGDTVFVEDPTYFIAINVLVKDQGMNVVPVTTDEGGIDVEQLDQLMSKYASICSRPLTDKKPFRFMVYLTPTFNNPRGTDLTKERSVKLVQVLRKHKALAICDDVYNVIYFKEDNLPNGRLFSYDNKSDPNYQGNVISNASFSKILGPGLRLGWIEGPTHLLTMLSESGYSCSGGCFNHYTGCIIGKAIELGLVSKHLEHSRKVYHSRMTALCDAIDEYLPKVRYFRPSGGYFVWLEFPENIDTQELLNVSKREYSVFFHVGPKCSCIGNFRNCARFSAAFYSEDILKESIRKISLALSKLMKE</sequence>
<dbReference type="OrthoDB" id="7042322at2759"/>
<dbReference type="KEGG" id="nve:5506996"/>
<dbReference type="GO" id="GO:0030170">
    <property type="term" value="F:pyridoxal phosphate binding"/>
    <property type="evidence" value="ECO:0007669"/>
    <property type="project" value="InterPro"/>
</dbReference>
<gene>
    <name evidence="2" type="ORF">NEMVEDRAFT_v1g171781</name>
</gene>
<dbReference type="STRING" id="45351.A7SL40"/>
<dbReference type="InterPro" id="IPR015422">
    <property type="entry name" value="PyrdxlP-dep_Trfase_small"/>
</dbReference>
<dbReference type="SUPFAM" id="SSF53383">
    <property type="entry name" value="PLP-dependent transferases"/>
    <property type="match status" value="1"/>
</dbReference>
<dbReference type="InParanoid" id="A7SL40"/>
<dbReference type="PhylomeDB" id="A7SL40"/>
<dbReference type="HOGENOM" id="CLU_017584_0_6_1"/>
<name>A7SL40_NEMVE</name>
<dbReference type="InterPro" id="IPR015424">
    <property type="entry name" value="PyrdxlP-dep_Trfase"/>
</dbReference>
<organism evidence="2 3">
    <name type="scientific">Nematostella vectensis</name>
    <name type="common">Starlet sea anemone</name>
    <dbReference type="NCBI Taxonomy" id="45351"/>
    <lineage>
        <taxon>Eukaryota</taxon>
        <taxon>Metazoa</taxon>
        <taxon>Cnidaria</taxon>
        <taxon>Anthozoa</taxon>
        <taxon>Hexacorallia</taxon>
        <taxon>Actiniaria</taxon>
        <taxon>Edwardsiidae</taxon>
        <taxon>Nematostella</taxon>
    </lineage>
</organism>
<dbReference type="PANTHER" id="PTHR42858:SF1">
    <property type="entry name" value="LD15494P"/>
    <property type="match status" value="1"/>
</dbReference>
<dbReference type="eggNOG" id="KOG0634">
    <property type="taxonomic scope" value="Eukaryota"/>
</dbReference>
<dbReference type="EMBL" id="DS469694">
    <property type="protein sequence ID" value="EDO35577.1"/>
    <property type="molecule type" value="Genomic_DNA"/>
</dbReference>
<dbReference type="GO" id="GO:0047536">
    <property type="term" value="F:2-aminoadipate transaminase activity"/>
    <property type="evidence" value="ECO:0000318"/>
    <property type="project" value="GO_Central"/>
</dbReference>
<dbReference type="OMA" id="MIALDSM"/>
<keyword evidence="3" id="KW-1185">Reference proteome</keyword>
<dbReference type="InterPro" id="IPR004839">
    <property type="entry name" value="Aminotransferase_I/II_large"/>
</dbReference>
<dbReference type="Pfam" id="PF00155">
    <property type="entry name" value="Aminotran_1_2"/>
    <property type="match status" value="1"/>
</dbReference>
<evidence type="ECO:0000313" key="3">
    <source>
        <dbReference type="Proteomes" id="UP000001593"/>
    </source>
</evidence>
<dbReference type="InterPro" id="IPR015421">
    <property type="entry name" value="PyrdxlP-dep_Trfase_major"/>
</dbReference>
<dbReference type="CDD" id="cd00609">
    <property type="entry name" value="AAT_like"/>
    <property type="match status" value="1"/>
</dbReference>
<dbReference type="Gene3D" id="3.40.640.10">
    <property type="entry name" value="Type I PLP-dependent aspartate aminotransferase-like (Major domain)"/>
    <property type="match status" value="1"/>
</dbReference>
<dbReference type="Gene3D" id="3.90.1150.10">
    <property type="entry name" value="Aspartate Aminotransferase, domain 1"/>
    <property type="match status" value="1"/>
</dbReference>
<dbReference type="FunFam" id="3.90.1150.10:FF:000166">
    <property type="entry name" value="Kynurenine/alpha-aminoadipate aminotransferase, mitochondrial"/>
    <property type="match status" value="1"/>
</dbReference>
<dbReference type="Proteomes" id="UP000001593">
    <property type="component" value="Unassembled WGS sequence"/>
</dbReference>
<evidence type="ECO:0000313" key="2">
    <source>
        <dbReference type="EMBL" id="EDO35577.1"/>
    </source>
</evidence>
<proteinExistence type="predicted"/>